<dbReference type="AlphaFoldDB" id="A0A7C9EE10"/>
<organism evidence="1">
    <name type="scientific">Opuntia streptacantha</name>
    <name type="common">Prickly pear cactus</name>
    <name type="synonym">Opuntia cardona</name>
    <dbReference type="NCBI Taxonomy" id="393608"/>
    <lineage>
        <taxon>Eukaryota</taxon>
        <taxon>Viridiplantae</taxon>
        <taxon>Streptophyta</taxon>
        <taxon>Embryophyta</taxon>
        <taxon>Tracheophyta</taxon>
        <taxon>Spermatophyta</taxon>
        <taxon>Magnoliopsida</taxon>
        <taxon>eudicotyledons</taxon>
        <taxon>Gunneridae</taxon>
        <taxon>Pentapetalae</taxon>
        <taxon>Caryophyllales</taxon>
        <taxon>Cactineae</taxon>
        <taxon>Cactaceae</taxon>
        <taxon>Opuntioideae</taxon>
        <taxon>Opuntia</taxon>
    </lineage>
</organism>
<accession>A0A7C9EE10</accession>
<reference evidence="1" key="1">
    <citation type="journal article" date="2013" name="J. Plant Res.">
        <title>Effect of fungi and light on seed germination of three Opuntia species from semiarid lands of central Mexico.</title>
        <authorList>
            <person name="Delgado-Sanchez P."/>
            <person name="Jimenez-Bremont J.F."/>
            <person name="Guerrero-Gonzalez Mde L."/>
            <person name="Flores J."/>
        </authorList>
    </citation>
    <scope>NUCLEOTIDE SEQUENCE</scope>
    <source>
        <tissue evidence="1">Cladode</tissue>
    </source>
</reference>
<sequence length="99" mass="11711">MAIFNQSRDRQLGQCLVCSHGLLTYTGSRQNYKLSIRLIASILLDFMRFPWILWHRSQYQELGCIETERNMQYVMSSASHKIDFSFISKILFRPSTSWI</sequence>
<proteinExistence type="predicted"/>
<evidence type="ECO:0000313" key="1">
    <source>
        <dbReference type="EMBL" id="MBA4658924.1"/>
    </source>
</evidence>
<protein>
    <submittedName>
        <fullName evidence="1">Uncharacterized protein</fullName>
    </submittedName>
</protein>
<name>A0A7C9EE10_OPUST</name>
<reference evidence="1" key="2">
    <citation type="submission" date="2020-07" db="EMBL/GenBank/DDBJ databases">
        <authorList>
            <person name="Vera ALvarez R."/>
            <person name="Arias-Moreno D.M."/>
            <person name="Jimenez-Jacinto V."/>
            <person name="Jimenez-Bremont J.F."/>
            <person name="Swaminathan K."/>
            <person name="Moose S.P."/>
            <person name="Guerrero-Gonzalez M.L."/>
            <person name="Marino-Ramirez L."/>
            <person name="Landsman D."/>
            <person name="Rodriguez-Kessler M."/>
            <person name="Delgado-Sanchez P."/>
        </authorList>
    </citation>
    <scope>NUCLEOTIDE SEQUENCE</scope>
    <source>
        <tissue evidence="1">Cladode</tissue>
    </source>
</reference>
<dbReference type="EMBL" id="GISG01202340">
    <property type="protein sequence ID" value="MBA4658924.1"/>
    <property type="molecule type" value="Transcribed_RNA"/>
</dbReference>